<dbReference type="Proteomes" id="UP000422569">
    <property type="component" value="Chromosome"/>
</dbReference>
<evidence type="ECO:0000256" key="1">
    <source>
        <dbReference type="ARBA" id="ARBA00004442"/>
    </source>
</evidence>
<dbReference type="GO" id="GO:0015288">
    <property type="term" value="F:porin activity"/>
    <property type="evidence" value="ECO:0007669"/>
    <property type="project" value="InterPro"/>
</dbReference>
<dbReference type="Pfam" id="PF04966">
    <property type="entry name" value="OprB"/>
    <property type="match status" value="1"/>
</dbReference>
<gene>
    <name evidence="9" type="ORF">F7D14_07580</name>
</gene>
<reference evidence="9 10" key="1">
    <citation type="submission" date="2019-09" db="EMBL/GenBank/DDBJ databases">
        <title>Isolation and complete genome sequencing of Methylocystis species.</title>
        <authorList>
            <person name="Rumah B.L."/>
            <person name="Stead C.E."/>
            <person name="Stevens B.C."/>
            <person name="Minton N.P."/>
            <person name="Grosse-Honebrink A."/>
            <person name="Zhang Y."/>
        </authorList>
    </citation>
    <scope>NUCLEOTIDE SEQUENCE [LARGE SCALE GENOMIC DNA]</scope>
    <source>
        <strain evidence="9 10">BRCS2</strain>
    </source>
</reference>
<protein>
    <submittedName>
        <fullName evidence="9">Outer membrane beta-barrel protein</fullName>
    </submittedName>
</protein>
<dbReference type="InterPro" id="IPR011250">
    <property type="entry name" value="OMP/PagP_B-barrel"/>
</dbReference>
<comment type="similarity">
    <text evidence="6">Belongs to the Omp25/RopB family.</text>
</comment>
<dbReference type="InterPro" id="IPR007049">
    <property type="entry name" value="Carb-sel_porin_OprB"/>
</dbReference>
<dbReference type="SUPFAM" id="SSF56925">
    <property type="entry name" value="OMPA-like"/>
    <property type="match status" value="1"/>
</dbReference>
<evidence type="ECO:0000313" key="9">
    <source>
        <dbReference type="EMBL" id="QGM97347.1"/>
    </source>
</evidence>
<keyword evidence="4" id="KW-0472">Membrane</keyword>
<dbReference type="InterPro" id="IPR027385">
    <property type="entry name" value="Beta-barrel_OMP"/>
</dbReference>
<evidence type="ECO:0000256" key="7">
    <source>
        <dbReference type="RuleBase" id="RU363072"/>
    </source>
</evidence>
<dbReference type="Gene3D" id="2.40.160.20">
    <property type="match status" value="1"/>
</dbReference>
<keyword evidence="10" id="KW-1185">Reference proteome</keyword>
<dbReference type="GO" id="GO:0009279">
    <property type="term" value="C:cell outer membrane"/>
    <property type="evidence" value="ECO:0007669"/>
    <property type="project" value="UniProtKB-SubCell"/>
</dbReference>
<dbReference type="PANTHER" id="PTHR34001:SF3">
    <property type="entry name" value="BLL7405 PROTEIN"/>
    <property type="match status" value="1"/>
</dbReference>
<comment type="subcellular location">
    <subcellularLocation>
        <location evidence="1">Cell outer membrane</location>
    </subcellularLocation>
</comment>
<feature type="domain" description="Outer membrane protein beta-barrel" evidence="8">
    <location>
        <begin position="25"/>
        <end position="257"/>
    </location>
</feature>
<keyword evidence="5" id="KW-0998">Cell outer membrane</keyword>
<dbReference type="GO" id="GO:0008643">
    <property type="term" value="P:carbohydrate transport"/>
    <property type="evidence" value="ECO:0007669"/>
    <property type="project" value="InterPro"/>
</dbReference>
<keyword evidence="3 7" id="KW-0732">Signal</keyword>
<dbReference type="InterPro" id="IPR051692">
    <property type="entry name" value="OMP-like"/>
</dbReference>
<dbReference type="Pfam" id="PF13505">
    <property type="entry name" value="OMP_b-brl"/>
    <property type="match status" value="1"/>
</dbReference>
<sequence length="706" mass="76264">MPLMSKIPRRPSRALRSGRAVACVILASSSAGAAEAPRAFDWTGLYIGMNLGAGLPLHGGEHLQAGAGFGSPVFDLYPASDTRAGVTVGGQLGYNWSRGPWVWGFETDVNLLDGRRAPNGAFLASPAYPGTPVFTIAPQTSANYFASIRGRAGVAYDRALFYLTGGVAAGGTRGPATLSFGAGNDFVADQSQSSRMKYAVGGGVEYAFAEAWSGRAEYLFLSRSLNTQIFDNGAGSSYFSRIRNESHILRFGLNYHFGASEQIPGALQYGRNANAGDDEDDVRAERYSVHAQTTNVVQALPRFPATYDGPGSFPSQGIGDVLSQNNVFVGLRLWEGGAAYLNPEVDQGYGPHNAQGVAAYPNGIAQKLGRAAPYMRFQRYFLRQIIGLGGDDSHDPDEGSRSEVLESVQNQVSGRVDRNRIVITLGKFAVGDVFDDNVYAHDPTTGFLNFAFNSMGGFDYAADAWGYTHGLAVEWKQNWWTLRGGVFQLSAIPNGPLIEQELFRQYMGVTELETRYELLGQPGAVKFLLFGDNGRFARYDDAINLALSSGTLPPDLGAARERHFKPGGGINIKQQIVDNLGFFLRASMSDGRYEIVDYTDVDRQLSLGFVADGAAWGRDDDEIGVAGAFSGLHGDHVRYLALGGPGVFINDGALTYGGEKNLEAYYKLGFGKNLDATFDYQLIVNPSHNLDRGPVNLFALRLRAAF</sequence>
<name>A0A6B8LY38_9HYPH</name>
<dbReference type="PANTHER" id="PTHR34001">
    <property type="entry name" value="BLL7405 PROTEIN"/>
    <property type="match status" value="1"/>
</dbReference>
<evidence type="ECO:0000313" key="10">
    <source>
        <dbReference type="Proteomes" id="UP000422569"/>
    </source>
</evidence>
<feature type="signal peptide" evidence="7">
    <location>
        <begin position="1"/>
        <end position="33"/>
    </location>
</feature>
<comment type="similarity">
    <text evidence="2 7">Belongs to the OprB family.</text>
</comment>
<dbReference type="Gene3D" id="2.40.160.180">
    <property type="entry name" value="Carbohydrate-selective porin OprB"/>
    <property type="match status" value="1"/>
</dbReference>
<evidence type="ECO:0000256" key="2">
    <source>
        <dbReference type="ARBA" id="ARBA00008769"/>
    </source>
</evidence>
<organism evidence="9 10">
    <name type="scientific">Methylocystis parvus</name>
    <dbReference type="NCBI Taxonomy" id="134"/>
    <lineage>
        <taxon>Bacteria</taxon>
        <taxon>Pseudomonadati</taxon>
        <taxon>Pseudomonadota</taxon>
        <taxon>Alphaproteobacteria</taxon>
        <taxon>Hyphomicrobiales</taxon>
        <taxon>Methylocystaceae</taxon>
        <taxon>Methylocystis</taxon>
    </lineage>
</organism>
<evidence type="ECO:0000256" key="4">
    <source>
        <dbReference type="ARBA" id="ARBA00023136"/>
    </source>
</evidence>
<evidence type="ECO:0000256" key="6">
    <source>
        <dbReference type="ARBA" id="ARBA00038306"/>
    </source>
</evidence>
<dbReference type="EMBL" id="CP044331">
    <property type="protein sequence ID" value="QGM97347.1"/>
    <property type="molecule type" value="Genomic_DNA"/>
</dbReference>
<dbReference type="AlphaFoldDB" id="A0A6B8LY38"/>
<dbReference type="InterPro" id="IPR038673">
    <property type="entry name" value="OprB_sf"/>
</dbReference>
<evidence type="ECO:0000256" key="3">
    <source>
        <dbReference type="ARBA" id="ARBA00022729"/>
    </source>
</evidence>
<dbReference type="KEGG" id="mpar:F7D14_07580"/>
<feature type="chain" id="PRO_5025715203" evidence="7">
    <location>
        <begin position="34"/>
        <end position="706"/>
    </location>
</feature>
<accession>A0A6B8LY38</accession>
<evidence type="ECO:0000259" key="8">
    <source>
        <dbReference type="Pfam" id="PF13505"/>
    </source>
</evidence>
<evidence type="ECO:0000256" key="5">
    <source>
        <dbReference type="ARBA" id="ARBA00023237"/>
    </source>
</evidence>
<proteinExistence type="inferred from homology"/>